<protein>
    <recommendedName>
        <fullName evidence="6">ATPase</fullName>
    </recommendedName>
</protein>
<evidence type="ECO:0000313" key="4">
    <source>
        <dbReference type="EMBL" id="MDO7841141.1"/>
    </source>
</evidence>
<dbReference type="Proteomes" id="UP001176468">
    <property type="component" value="Unassembled WGS sequence"/>
</dbReference>
<evidence type="ECO:0000256" key="3">
    <source>
        <dbReference type="SAM" id="Phobius"/>
    </source>
</evidence>
<keyword evidence="3" id="KW-1133">Transmembrane helix</keyword>
<keyword evidence="3" id="KW-0812">Transmembrane</keyword>
<feature type="transmembrane region" description="Helical" evidence="3">
    <location>
        <begin position="67"/>
        <end position="88"/>
    </location>
</feature>
<evidence type="ECO:0000256" key="2">
    <source>
        <dbReference type="SAM" id="MobiDB-lite"/>
    </source>
</evidence>
<comment type="caution">
    <text evidence="4">The sequence shown here is derived from an EMBL/GenBank/DDBJ whole genome shotgun (WGS) entry which is preliminary data.</text>
</comment>
<dbReference type="EMBL" id="JAUQSZ010000001">
    <property type="protein sequence ID" value="MDO7841141.1"/>
    <property type="molecule type" value="Genomic_DNA"/>
</dbReference>
<evidence type="ECO:0000256" key="1">
    <source>
        <dbReference type="SAM" id="Coils"/>
    </source>
</evidence>
<accession>A0ABT8ZU92</accession>
<evidence type="ECO:0000313" key="5">
    <source>
        <dbReference type="Proteomes" id="UP001176468"/>
    </source>
</evidence>
<proteinExistence type="predicted"/>
<feature type="region of interest" description="Disordered" evidence="2">
    <location>
        <begin position="25"/>
        <end position="47"/>
    </location>
</feature>
<evidence type="ECO:0008006" key="6">
    <source>
        <dbReference type="Google" id="ProtNLM"/>
    </source>
</evidence>
<dbReference type="RefSeq" id="WP_304559557.1">
    <property type="nucleotide sequence ID" value="NZ_JAUQSZ010000001.1"/>
</dbReference>
<reference evidence="4" key="1">
    <citation type="submission" date="2023-07" db="EMBL/GenBank/DDBJ databases">
        <authorList>
            <person name="Kim M.K."/>
        </authorList>
    </citation>
    <scope>NUCLEOTIDE SEQUENCE</scope>
    <source>
        <strain evidence="4">CA1-15</strain>
    </source>
</reference>
<gene>
    <name evidence="4" type="ORF">Q5H94_02280</name>
</gene>
<keyword evidence="3" id="KW-0472">Membrane</keyword>
<name>A0ABT8ZU92_9SPHN</name>
<feature type="coiled-coil region" evidence="1">
    <location>
        <begin position="136"/>
        <end position="163"/>
    </location>
</feature>
<keyword evidence="5" id="KW-1185">Reference proteome</keyword>
<sequence length="780" mass="82762">MNGGSHIIDLRKGMATTVKPSVNSADIEEGAGIDTEQQQSSPEPDEEPYDLIDLVLQEPKKPRSFGWVLPTLGGIVSVAWIAGMLWLARGSIAAAEPMALAGFIAALCVPPALIGVLLLLTLRTSRAEAARFGTTARAMREEAASLERTVASLSAAIEDNRRQLADHAVALTAIGESSNARFGTLGSGMAAEIARAEENARAFSALSDNARGNLEVLLNVLPRAGEQTVSLTDALRQASVTVSESATALDAQLTALADRGREADTITGGAAQKLAAHLLRMEATSESAGARLEQVTGAMSTAVDDLLGRTANAVDEARKGIATQGEAMLAMLGTNQAALDRTAKDSVEALAGRIGAIEEMIDRVAASLSDQHHASNDLISTLGTGLSRVSVDFEQFHMREAARGHELAVSMDALRASAETMAERIKAGDVTARETIETTERLLVALDAATREIDETVPQALIRMDERIAASRQVVIDSKPELMALVSAAESTHDAIEAIATVIHGQRDQADKLAVTLLETLAASNDKALALGASVDETIAQSHRFTEEAAPRLVEALLRVRDTASAAADRARETLASVIPDAAAALQAASSDALKRATTESFERQIAAIGEAAEGAASVAERVSAKLSAQVATITQTSAIVEARIEQARNEREKAEEDNFARRVSLLIEALNSASIDIAKTFSAEVSDSSWAAYLRGDRGVFTRRAVRLLDSGEAREIARLYDDDNAFREQVNRYIHDFEAMLRAILAQRDGSPLGVTLLSSDMGKLYVALAQAIERLRT</sequence>
<keyword evidence="1" id="KW-0175">Coiled coil</keyword>
<feature type="transmembrane region" description="Helical" evidence="3">
    <location>
        <begin position="100"/>
        <end position="122"/>
    </location>
</feature>
<organism evidence="4 5">
    <name type="scientific">Sphingomonas immobilis</name>
    <dbReference type="NCBI Taxonomy" id="3063997"/>
    <lineage>
        <taxon>Bacteria</taxon>
        <taxon>Pseudomonadati</taxon>
        <taxon>Pseudomonadota</taxon>
        <taxon>Alphaproteobacteria</taxon>
        <taxon>Sphingomonadales</taxon>
        <taxon>Sphingomonadaceae</taxon>
        <taxon>Sphingomonas</taxon>
    </lineage>
</organism>